<protein>
    <recommendedName>
        <fullName evidence="3">C1q domain-containing protein</fullName>
    </recommendedName>
</protein>
<proteinExistence type="predicted"/>
<dbReference type="AlphaFoldDB" id="A0A8B6HPE8"/>
<reference evidence="1" key="1">
    <citation type="submission" date="2018-11" db="EMBL/GenBank/DDBJ databases">
        <authorList>
            <person name="Alioto T."/>
            <person name="Alioto T."/>
        </authorList>
    </citation>
    <scope>NUCLEOTIDE SEQUENCE</scope>
</reference>
<keyword evidence="2" id="KW-1185">Reference proteome</keyword>
<dbReference type="EMBL" id="UYJE01010347">
    <property type="protein sequence ID" value="VDI82399.1"/>
    <property type="molecule type" value="Genomic_DNA"/>
</dbReference>
<dbReference type="Gene3D" id="2.60.120.40">
    <property type="match status" value="1"/>
</dbReference>
<dbReference type="Proteomes" id="UP000596742">
    <property type="component" value="Unassembled WGS sequence"/>
</dbReference>
<dbReference type="SUPFAM" id="SSF49842">
    <property type="entry name" value="TNF-like"/>
    <property type="match status" value="1"/>
</dbReference>
<name>A0A8B6HPE8_MYTGA</name>
<comment type="caution">
    <text evidence="1">The sequence shown here is derived from an EMBL/GenBank/DDBJ whole genome shotgun (WGS) entry which is preliminary data.</text>
</comment>
<accession>A0A8B6HPE8</accession>
<gene>
    <name evidence="1" type="ORF">MGAL_10B089221</name>
</gene>
<organism evidence="1 2">
    <name type="scientific">Mytilus galloprovincialis</name>
    <name type="common">Mediterranean mussel</name>
    <dbReference type="NCBI Taxonomy" id="29158"/>
    <lineage>
        <taxon>Eukaryota</taxon>
        <taxon>Metazoa</taxon>
        <taxon>Spiralia</taxon>
        <taxon>Lophotrochozoa</taxon>
        <taxon>Mollusca</taxon>
        <taxon>Bivalvia</taxon>
        <taxon>Autobranchia</taxon>
        <taxon>Pteriomorphia</taxon>
        <taxon>Mytilida</taxon>
        <taxon>Mytiloidea</taxon>
        <taxon>Mytilidae</taxon>
        <taxon>Mytilinae</taxon>
        <taxon>Mytilus</taxon>
    </lineage>
</organism>
<evidence type="ECO:0000313" key="1">
    <source>
        <dbReference type="EMBL" id="VDI82399.1"/>
    </source>
</evidence>
<evidence type="ECO:0000313" key="2">
    <source>
        <dbReference type="Proteomes" id="UP000596742"/>
    </source>
</evidence>
<evidence type="ECO:0008006" key="3">
    <source>
        <dbReference type="Google" id="ProtNLM"/>
    </source>
</evidence>
<sequence>MSYRDIGRYVAPNYQYSGCHSLRYIEYNFFRRSSQILYRELQVGKDNIEKFKSNGKCVYELPGVYYISSHIYTKTQGTSFFVKKNRVTIIGSVSDSTSTYSTNPISAVVDLQLNDMLYVYASLYIHQGYSCLSIMKTG</sequence>
<dbReference type="InterPro" id="IPR008983">
    <property type="entry name" value="Tumour_necrosis_fac-like_dom"/>
</dbReference>